<organism evidence="1 2">
    <name type="scientific">Ficus carica</name>
    <name type="common">Common fig</name>
    <dbReference type="NCBI Taxonomy" id="3494"/>
    <lineage>
        <taxon>Eukaryota</taxon>
        <taxon>Viridiplantae</taxon>
        <taxon>Streptophyta</taxon>
        <taxon>Embryophyta</taxon>
        <taxon>Tracheophyta</taxon>
        <taxon>Spermatophyta</taxon>
        <taxon>Magnoliopsida</taxon>
        <taxon>eudicotyledons</taxon>
        <taxon>Gunneridae</taxon>
        <taxon>Pentapetalae</taxon>
        <taxon>rosids</taxon>
        <taxon>fabids</taxon>
        <taxon>Rosales</taxon>
        <taxon>Moraceae</taxon>
        <taxon>Ficeae</taxon>
        <taxon>Ficus</taxon>
    </lineage>
</organism>
<comment type="caution">
    <text evidence="1">The sequence shown here is derived from an EMBL/GenBank/DDBJ whole genome shotgun (WGS) entry which is preliminary data.</text>
</comment>
<name>A0AA88EAC4_FICCA</name>
<evidence type="ECO:0000313" key="1">
    <source>
        <dbReference type="EMBL" id="GMN66299.1"/>
    </source>
</evidence>
<keyword evidence="2" id="KW-1185">Reference proteome</keyword>
<proteinExistence type="predicted"/>
<reference evidence="1" key="1">
    <citation type="submission" date="2023-07" db="EMBL/GenBank/DDBJ databases">
        <title>draft genome sequence of fig (Ficus carica).</title>
        <authorList>
            <person name="Takahashi T."/>
            <person name="Nishimura K."/>
        </authorList>
    </citation>
    <scope>NUCLEOTIDE SEQUENCE</scope>
</reference>
<evidence type="ECO:0000313" key="2">
    <source>
        <dbReference type="Proteomes" id="UP001187192"/>
    </source>
</evidence>
<dbReference type="AlphaFoldDB" id="A0AA88EAC4"/>
<sequence>MALTSTPNAQNIKEVNAIMTRSGIIQEDPTRSTIYVATSSNKEDLPGKEVKKNISLEPICQEKDGGPLNLRKSNLASGVLQFCCRKCYSNAAAKL</sequence>
<dbReference type="EMBL" id="BTGU01000309">
    <property type="protein sequence ID" value="GMN66299.1"/>
    <property type="molecule type" value="Genomic_DNA"/>
</dbReference>
<accession>A0AA88EAC4</accession>
<dbReference type="Proteomes" id="UP001187192">
    <property type="component" value="Unassembled WGS sequence"/>
</dbReference>
<protein>
    <submittedName>
        <fullName evidence="1">Uncharacterized protein</fullName>
    </submittedName>
</protein>
<gene>
    <name evidence="1" type="ORF">TIFTF001_035359</name>
</gene>